<reference evidence="1" key="1">
    <citation type="journal article" date="2020" name="Stud. Mycol.">
        <title>101 Dothideomycetes genomes: a test case for predicting lifestyles and emergence of pathogens.</title>
        <authorList>
            <person name="Haridas S."/>
            <person name="Albert R."/>
            <person name="Binder M."/>
            <person name="Bloem J."/>
            <person name="Labutti K."/>
            <person name="Salamov A."/>
            <person name="Andreopoulos B."/>
            <person name="Baker S."/>
            <person name="Barry K."/>
            <person name="Bills G."/>
            <person name="Bluhm B."/>
            <person name="Cannon C."/>
            <person name="Castanera R."/>
            <person name="Culley D."/>
            <person name="Daum C."/>
            <person name="Ezra D."/>
            <person name="Gonzalez J."/>
            <person name="Henrissat B."/>
            <person name="Kuo A."/>
            <person name="Liang C."/>
            <person name="Lipzen A."/>
            <person name="Lutzoni F."/>
            <person name="Magnuson J."/>
            <person name="Mondo S."/>
            <person name="Nolan M."/>
            <person name="Ohm R."/>
            <person name="Pangilinan J."/>
            <person name="Park H.-J."/>
            <person name="Ramirez L."/>
            <person name="Alfaro M."/>
            <person name="Sun H."/>
            <person name="Tritt A."/>
            <person name="Yoshinaga Y."/>
            <person name="Zwiers L.-H."/>
            <person name="Turgeon B."/>
            <person name="Goodwin S."/>
            <person name="Spatafora J."/>
            <person name="Crous P."/>
            <person name="Grigoriev I."/>
        </authorList>
    </citation>
    <scope>NUCLEOTIDE SEQUENCE</scope>
    <source>
        <strain evidence="1">CBS 675.92</strain>
    </source>
</reference>
<keyword evidence="2" id="KW-1185">Reference proteome</keyword>
<dbReference type="AlphaFoldDB" id="A0A6A5U3H9"/>
<dbReference type="PANTHER" id="PTHR42080:SF1">
    <property type="entry name" value="SRR1-LIKE DOMAIN-CONTAINING PROTEIN"/>
    <property type="match status" value="1"/>
</dbReference>
<organism evidence="1 2">
    <name type="scientific">Byssothecium circinans</name>
    <dbReference type="NCBI Taxonomy" id="147558"/>
    <lineage>
        <taxon>Eukaryota</taxon>
        <taxon>Fungi</taxon>
        <taxon>Dikarya</taxon>
        <taxon>Ascomycota</taxon>
        <taxon>Pezizomycotina</taxon>
        <taxon>Dothideomycetes</taxon>
        <taxon>Pleosporomycetidae</taxon>
        <taxon>Pleosporales</taxon>
        <taxon>Massarineae</taxon>
        <taxon>Massarinaceae</taxon>
        <taxon>Byssothecium</taxon>
    </lineage>
</organism>
<name>A0A6A5U3H9_9PLEO</name>
<dbReference type="Proteomes" id="UP000800035">
    <property type="component" value="Unassembled WGS sequence"/>
</dbReference>
<dbReference type="PANTHER" id="PTHR42080">
    <property type="entry name" value="SRR1 DOMAIN-CONTAINING PROTEIN"/>
    <property type="match status" value="1"/>
</dbReference>
<proteinExistence type="predicted"/>
<sequence>MAPDRTVEGQVEDYYTRRGDKPLFTLEFLKQVDAKFEKLKMGDQCLRFTNIYGEADKFEQFRGFLIDKVPLSPWYFSSLRLINPSLGESVPPYWTMRSIYHEMAEKRHLVSPAIKNGHGRLRWDLISGAQGCAESWWPTSRLELALQSSKIKINKVVCIGLGSPSLVKKGTHDDFYKDCLTGLAQHILAFRAAVFLKPSASDYTPLHEAFEAIDVHTLVVVQGTAGSPSRQMLADITEGKKRPAAIFCEGVESPEEFDNQREADEKDKDPENRSVARMLKEYRLKDKKDRIFNAGFIKEVVDTCAKVNAGESVSSDPAGSGMTSQVVGDLWAAGGKFVPVFNSHQDLMLPNDGLFNRLLDNLRQSIKGQDAGDMEQFLKEGPTSEKMIPHTKNGKVAFFFPQTAEGDIPADLLNETKATYFKSEEILKTFKDQVDQNRGMVLYSNVVCLRLASPSRTGSRTLDQRKKDMALHLFAFHAASRLNSEAVQHVYLYDRDYTPSDKAFYADLGSHVEFVELDKAIQHINPTSCVFAQGAPGFPVRQILQGAVKKSDLPDLLFCKKIHVGNEVEGFRESEERKECGEDDPLTRDVNKTFKDYKYWGTVLEGFGLHSK</sequence>
<dbReference type="OrthoDB" id="5318346at2759"/>
<dbReference type="EMBL" id="ML976986">
    <property type="protein sequence ID" value="KAF1958880.1"/>
    <property type="molecule type" value="Genomic_DNA"/>
</dbReference>
<evidence type="ECO:0000313" key="1">
    <source>
        <dbReference type="EMBL" id="KAF1958880.1"/>
    </source>
</evidence>
<evidence type="ECO:0000313" key="2">
    <source>
        <dbReference type="Proteomes" id="UP000800035"/>
    </source>
</evidence>
<gene>
    <name evidence="1" type="ORF">CC80DRAFT_546198</name>
</gene>
<protein>
    <submittedName>
        <fullName evidence="1">Uncharacterized protein</fullName>
    </submittedName>
</protein>
<accession>A0A6A5U3H9</accession>